<dbReference type="InterPro" id="IPR036249">
    <property type="entry name" value="Thioredoxin-like_sf"/>
</dbReference>
<dbReference type="Proteomes" id="UP000264719">
    <property type="component" value="Unassembled WGS sequence"/>
</dbReference>
<evidence type="ECO:0000313" key="2">
    <source>
        <dbReference type="EMBL" id="HAR51110.1"/>
    </source>
</evidence>
<dbReference type="GO" id="GO:0016740">
    <property type="term" value="F:transferase activity"/>
    <property type="evidence" value="ECO:0007669"/>
    <property type="project" value="UniProtKB-KW"/>
</dbReference>
<protein>
    <submittedName>
        <fullName evidence="2">Glutathione S-transferase</fullName>
    </submittedName>
</protein>
<organism evidence="2 3">
    <name type="scientific">Roseovarius nubinhibens</name>
    <dbReference type="NCBI Taxonomy" id="314263"/>
    <lineage>
        <taxon>Bacteria</taxon>
        <taxon>Pseudomonadati</taxon>
        <taxon>Pseudomonadota</taxon>
        <taxon>Alphaproteobacteria</taxon>
        <taxon>Rhodobacterales</taxon>
        <taxon>Roseobacteraceae</taxon>
        <taxon>Roseovarius</taxon>
    </lineage>
</organism>
<dbReference type="RefSeq" id="WP_339854093.1">
    <property type="nucleotide sequence ID" value="NZ_CAXAXR010000007.1"/>
</dbReference>
<dbReference type="Gene3D" id="3.40.30.10">
    <property type="entry name" value="Glutaredoxin"/>
    <property type="match status" value="1"/>
</dbReference>
<evidence type="ECO:0000259" key="1">
    <source>
        <dbReference type="PROSITE" id="PS50404"/>
    </source>
</evidence>
<dbReference type="Gene3D" id="1.20.1050.10">
    <property type="match status" value="1"/>
</dbReference>
<reference evidence="2 3" key="1">
    <citation type="journal article" date="2018" name="Nat. Biotechnol.">
        <title>A standardized bacterial taxonomy based on genome phylogeny substantially revises the tree of life.</title>
        <authorList>
            <person name="Parks D.H."/>
            <person name="Chuvochina M."/>
            <person name="Waite D.W."/>
            <person name="Rinke C."/>
            <person name="Skarshewski A."/>
            <person name="Chaumeil P.A."/>
            <person name="Hugenholtz P."/>
        </authorList>
    </citation>
    <scope>NUCLEOTIDE SEQUENCE [LARGE SCALE GENOMIC DNA]</scope>
    <source>
        <strain evidence="2">UBA9169</strain>
    </source>
</reference>
<dbReference type="EMBL" id="DMVW01000045">
    <property type="protein sequence ID" value="HAR51110.1"/>
    <property type="molecule type" value="Genomic_DNA"/>
</dbReference>
<dbReference type="PROSITE" id="PS50404">
    <property type="entry name" value="GST_NTER"/>
    <property type="match status" value="1"/>
</dbReference>
<dbReference type="AlphaFoldDB" id="A0A348W998"/>
<name>A0A348W998_9RHOB</name>
<sequence>MKLISADASPFARKCRILIHEAGLGDRVEVVSLTTSPINTDPQVASANPAGKLPALLRDSGPALYDSRVITRYLDEISGAGLYPQARIWEVLTLEATADAMMDAAVLMVYEHRVRPADKVDEGWIEAQWAKITRSLNALDARWMSHLSGPLDMAQIAVATALTYLDFRHADRSWRDTRPDLAAWHSKFCERDSMVATAPK</sequence>
<accession>A0A348W998</accession>
<feature type="domain" description="GST N-terminal" evidence="1">
    <location>
        <begin position="1"/>
        <end position="82"/>
    </location>
</feature>
<dbReference type="Pfam" id="PF13410">
    <property type="entry name" value="GST_C_2"/>
    <property type="match status" value="1"/>
</dbReference>
<dbReference type="SUPFAM" id="SSF52833">
    <property type="entry name" value="Thioredoxin-like"/>
    <property type="match status" value="1"/>
</dbReference>
<keyword evidence="2" id="KW-0808">Transferase</keyword>
<comment type="caution">
    <text evidence="2">The sequence shown here is derived from an EMBL/GenBank/DDBJ whole genome shotgun (WGS) entry which is preliminary data.</text>
</comment>
<dbReference type="CDD" id="cd03205">
    <property type="entry name" value="GST_C_6"/>
    <property type="match status" value="1"/>
</dbReference>
<dbReference type="CDD" id="cd03049">
    <property type="entry name" value="GST_N_3"/>
    <property type="match status" value="1"/>
</dbReference>
<gene>
    <name evidence="2" type="ORF">DCS45_04415</name>
</gene>
<proteinExistence type="predicted"/>
<dbReference type="InterPro" id="IPR004045">
    <property type="entry name" value="Glutathione_S-Trfase_N"/>
</dbReference>
<dbReference type="InterPro" id="IPR036282">
    <property type="entry name" value="Glutathione-S-Trfase_C_sf"/>
</dbReference>
<dbReference type="Pfam" id="PF13409">
    <property type="entry name" value="GST_N_2"/>
    <property type="match status" value="1"/>
</dbReference>
<dbReference type="SUPFAM" id="SSF47616">
    <property type="entry name" value="GST C-terminal domain-like"/>
    <property type="match status" value="1"/>
</dbReference>
<evidence type="ECO:0000313" key="3">
    <source>
        <dbReference type="Proteomes" id="UP000264719"/>
    </source>
</evidence>